<dbReference type="EMBL" id="BALE01000058">
    <property type="protein sequence ID" value="GAN55754.1"/>
    <property type="molecule type" value="Genomic_DNA"/>
</dbReference>
<protein>
    <recommendedName>
        <fullName evidence="4">O-linked N-acetylglucosamine transferase</fullName>
    </recommendedName>
</protein>
<feature type="repeat" description="TPR" evidence="1">
    <location>
        <begin position="218"/>
        <end position="251"/>
    </location>
</feature>
<evidence type="ECO:0000256" key="1">
    <source>
        <dbReference type="PROSITE-ProRule" id="PRU00339"/>
    </source>
</evidence>
<evidence type="ECO:0000313" key="2">
    <source>
        <dbReference type="EMBL" id="GAN55754.1"/>
    </source>
</evidence>
<evidence type="ECO:0008006" key="4">
    <source>
        <dbReference type="Google" id="ProtNLM"/>
    </source>
</evidence>
<dbReference type="Proteomes" id="UP000032679">
    <property type="component" value="Unassembled WGS sequence"/>
</dbReference>
<dbReference type="SMART" id="SM00028">
    <property type="entry name" value="TPR"/>
    <property type="match status" value="5"/>
</dbReference>
<dbReference type="Pfam" id="PF13432">
    <property type="entry name" value="TPR_16"/>
    <property type="match status" value="2"/>
</dbReference>
<feature type="repeat" description="TPR" evidence="1">
    <location>
        <begin position="49"/>
        <end position="82"/>
    </location>
</feature>
<dbReference type="Gene3D" id="1.25.40.10">
    <property type="entry name" value="Tetratricopeptide repeat domain"/>
    <property type="match status" value="2"/>
</dbReference>
<reference evidence="2" key="1">
    <citation type="submission" date="2012-10" db="EMBL/GenBank/DDBJ databases">
        <title>Genome sequencing of Tanticharoenia sakaeratensis NBRC 103193.</title>
        <authorList>
            <person name="Azuma Y."/>
            <person name="Hadano H."/>
            <person name="Hirakawa H."/>
            <person name="Matsushita K."/>
        </authorList>
    </citation>
    <scope>NUCLEOTIDE SEQUENCE [LARGE SCALE GENOMIC DNA]</scope>
    <source>
        <strain evidence="2">NBRC 103193</strain>
    </source>
</reference>
<keyword evidence="3" id="KW-1185">Reference proteome</keyword>
<dbReference type="PANTHER" id="PTHR44366:SF1">
    <property type="entry name" value="UDP-N-ACETYLGLUCOSAMINE--PEPTIDE N-ACETYLGLUCOSAMINYLTRANSFERASE 110 KDA SUBUNIT"/>
    <property type="match status" value="1"/>
</dbReference>
<keyword evidence="1" id="KW-0802">TPR repeat</keyword>
<dbReference type="SUPFAM" id="SSF48452">
    <property type="entry name" value="TPR-like"/>
    <property type="match status" value="1"/>
</dbReference>
<name>A0A0D6MQ04_9PROT</name>
<dbReference type="AlphaFoldDB" id="A0A0D6MQ04"/>
<accession>A0A0D6MQ04</accession>
<proteinExistence type="predicted"/>
<evidence type="ECO:0000313" key="3">
    <source>
        <dbReference type="Proteomes" id="UP000032679"/>
    </source>
</evidence>
<organism evidence="2 3">
    <name type="scientific">Tanticharoenia sakaeratensis NBRC 103193</name>
    <dbReference type="NCBI Taxonomy" id="1231623"/>
    <lineage>
        <taxon>Bacteria</taxon>
        <taxon>Pseudomonadati</taxon>
        <taxon>Pseudomonadota</taxon>
        <taxon>Alphaproteobacteria</taxon>
        <taxon>Acetobacterales</taxon>
        <taxon>Acetobacteraceae</taxon>
        <taxon>Tanticharoenia</taxon>
    </lineage>
</organism>
<dbReference type="GO" id="GO:0097363">
    <property type="term" value="F:protein O-acetylglucosaminyltransferase activity"/>
    <property type="evidence" value="ECO:0007669"/>
    <property type="project" value="TreeGrafter"/>
</dbReference>
<comment type="caution">
    <text evidence="2">The sequence shown here is derived from an EMBL/GenBank/DDBJ whole genome shotgun (WGS) entry which is preliminary data.</text>
</comment>
<dbReference type="GO" id="GO:0006493">
    <property type="term" value="P:protein O-linked glycosylation"/>
    <property type="evidence" value="ECO:0007669"/>
    <property type="project" value="InterPro"/>
</dbReference>
<dbReference type="PANTHER" id="PTHR44366">
    <property type="entry name" value="UDP-N-ACETYLGLUCOSAMINE--PEPTIDE N-ACETYLGLUCOSAMINYLTRANSFERASE 110 KDA SUBUNIT"/>
    <property type="match status" value="1"/>
</dbReference>
<dbReference type="STRING" id="1231623.Tasa_058_028"/>
<dbReference type="SUPFAM" id="SSF53756">
    <property type="entry name" value="UDP-Glycosyltransferase/glycogen phosphorylase"/>
    <property type="match status" value="1"/>
</dbReference>
<dbReference type="Gene3D" id="3.40.50.2000">
    <property type="entry name" value="Glycogen Phosphorylase B"/>
    <property type="match status" value="1"/>
</dbReference>
<dbReference type="InterPro" id="IPR019734">
    <property type="entry name" value="TPR_rpt"/>
</dbReference>
<sequence>MAAVVREAREVEAAAGRYVDLMQAALACGDGAAAREAAEKAHECDAQLPSPLIVIGQTALAAGQTEEARDRFARAAALSPNFLTLGLLATSLHALGRAQEAREQLAKAVACVPDLPDAQFVLGSVCELLEDRTGALTLYERCLSARPGHARARHRAGLCRLAAGDVIGALDNMRRAMAEEAPLAEQWTDLSAALAANGQFTAAHEAAEMALSRTPSDVKALNNLGYALVQLNRSQEAIPVYAQAAADAPDMPAVRFGLAVALLKAGHFDQGWAEYEWRWRDCQRPRCDLRAPLWLGEPLAGRTILIHAEQGFGDSLQFVRFVPLLAGLGACVVLQVPPALQRLMHNVTGVARVVTRLEHDLSYDFHCPMATLPLRFGARPGRIPACPYLHVPEDDQARQGNALRARATGGMTPPDLVVGIVWSGDPRPNDPKSNLVDRRRSIGLGDFAPLFDVPGIRFVSFQFGAARAALAQGHWPVLDAMDGVTDFADTAARLAGIDLLISVDTSIVHLAGSMNRPVWMLSRFDACWRWLEECEDTPWYPSMRIVRQAAPGDWQSVIQTVRARLVRLVDLYQHQIQAAA</sequence>
<dbReference type="InterPro" id="IPR037919">
    <property type="entry name" value="OGT"/>
</dbReference>
<dbReference type="InterPro" id="IPR011990">
    <property type="entry name" value="TPR-like_helical_dom_sf"/>
</dbReference>
<dbReference type="PROSITE" id="PS50005">
    <property type="entry name" value="TPR"/>
    <property type="match status" value="2"/>
</dbReference>
<gene>
    <name evidence="2" type="ORF">Tasa_058_028</name>
</gene>